<organism evidence="1">
    <name type="scientific">uncultured Caudovirales phage</name>
    <dbReference type="NCBI Taxonomy" id="2100421"/>
    <lineage>
        <taxon>Viruses</taxon>
        <taxon>Duplodnaviria</taxon>
        <taxon>Heunggongvirae</taxon>
        <taxon>Uroviricota</taxon>
        <taxon>Caudoviricetes</taxon>
        <taxon>Peduoviridae</taxon>
        <taxon>Maltschvirus</taxon>
        <taxon>Maltschvirus maltsch</taxon>
    </lineage>
</organism>
<accession>A0A6J5L5N9</accession>
<reference evidence="1" key="1">
    <citation type="submission" date="2020-04" db="EMBL/GenBank/DDBJ databases">
        <authorList>
            <person name="Chiriac C."/>
            <person name="Salcher M."/>
            <person name="Ghai R."/>
            <person name="Kavagutti S V."/>
        </authorList>
    </citation>
    <scope>NUCLEOTIDE SEQUENCE</scope>
</reference>
<protein>
    <submittedName>
        <fullName evidence="1">Uncharacterized protein</fullName>
    </submittedName>
</protein>
<dbReference type="EMBL" id="LR796233">
    <property type="protein sequence ID" value="CAB4129255.1"/>
    <property type="molecule type" value="Genomic_DNA"/>
</dbReference>
<evidence type="ECO:0000313" key="1">
    <source>
        <dbReference type="EMBL" id="CAB4129255.1"/>
    </source>
</evidence>
<name>A0A6J5L5N9_9CAUD</name>
<gene>
    <name evidence="1" type="ORF">UFOVP112_353</name>
</gene>
<sequence length="51" mass="5602">MSRKHFIALALEISYISPISARKLAALAVANAAARDNCNFDRNRFYTACGV</sequence>
<proteinExistence type="predicted"/>